<dbReference type="GO" id="GO:0036402">
    <property type="term" value="F:proteasome-activating activity"/>
    <property type="evidence" value="ECO:0007669"/>
    <property type="project" value="UniProtKB-UniRule"/>
</dbReference>
<evidence type="ECO:0000256" key="4">
    <source>
        <dbReference type="ARBA" id="ARBA00022741"/>
    </source>
</evidence>
<dbReference type="GO" id="GO:0016887">
    <property type="term" value="F:ATP hydrolysis activity"/>
    <property type="evidence" value="ECO:0007669"/>
    <property type="project" value="InterPro"/>
</dbReference>
<dbReference type="Gene3D" id="1.10.8.60">
    <property type="match status" value="1"/>
</dbReference>
<dbReference type="KEGG" id="paqt:E8L99_05750"/>
<dbReference type="InterPro" id="IPR011704">
    <property type="entry name" value="ATPase_dyneun-rel_AAA"/>
</dbReference>
<evidence type="ECO:0000256" key="7">
    <source>
        <dbReference type="HAMAP-Rule" id="MF_00249"/>
    </source>
</evidence>
<feature type="binding site" evidence="7">
    <location>
        <position position="248"/>
    </location>
    <ligand>
        <name>ATP</name>
        <dbReference type="ChEBI" id="CHEBI:30616"/>
    </ligand>
</feature>
<dbReference type="InterPro" id="IPR050052">
    <property type="entry name" value="ATP-dep_Clp_protease_ClpX"/>
</dbReference>
<feature type="domain" description="AAA+ ATPase" evidence="8">
    <location>
        <begin position="49"/>
        <end position="325"/>
    </location>
</feature>
<comment type="similarity">
    <text evidence="2 7">Belongs to the ClpX chaperone family. HslU subfamily.</text>
</comment>
<dbReference type="Pfam" id="PF07728">
    <property type="entry name" value="AAA_5"/>
    <property type="match status" value="1"/>
</dbReference>
<dbReference type="SMART" id="SM00382">
    <property type="entry name" value="AAA"/>
    <property type="match status" value="1"/>
</dbReference>
<comment type="subcellular location">
    <subcellularLocation>
        <location evidence="1 7">Cytoplasm</location>
    </subcellularLocation>
</comment>
<name>A0A4D7QIR1_9HYPH</name>
<organism evidence="10 11">
    <name type="scientific">Phreatobacter aquaticus</name>
    <dbReference type="NCBI Taxonomy" id="2570229"/>
    <lineage>
        <taxon>Bacteria</taxon>
        <taxon>Pseudomonadati</taxon>
        <taxon>Pseudomonadota</taxon>
        <taxon>Alphaproteobacteria</taxon>
        <taxon>Hyphomicrobiales</taxon>
        <taxon>Phreatobacteraceae</taxon>
        <taxon>Phreatobacter</taxon>
    </lineage>
</organism>
<evidence type="ECO:0000313" key="11">
    <source>
        <dbReference type="Proteomes" id="UP000298588"/>
    </source>
</evidence>
<keyword evidence="11" id="KW-1185">Reference proteome</keyword>
<evidence type="ECO:0000259" key="8">
    <source>
        <dbReference type="SMART" id="SM00382"/>
    </source>
</evidence>
<reference evidence="10 11" key="1">
    <citation type="submission" date="2019-04" db="EMBL/GenBank/DDBJ databases">
        <title>Phreatobacter aquaticus sp. nov.</title>
        <authorList>
            <person name="Choi A."/>
            <person name="Baek K."/>
        </authorList>
    </citation>
    <scope>NUCLEOTIDE SEQUENCE [LARGE SCALE GENOMIC DNA]</scope>
    <source>
        <strain evidence="10 11">NMCR1094</strain>
    </source>
</reference>
<evidence type="ECO:0000256" key="2">
    <source>
        <dbReference type="ARBA" id="ARBA00009771"/>
    </source>
</evidence>
<dbReference type="SMART" id="SM01086">
    <property type="entry name" value="ClpB_D2-small"/>
    <property type="match status" value="1"/>
</dbReference>
<dbReference type="AlphaFoldDB" id="A0A4D7QIR1"/>
<dbReference type="GO" id="GO:0008233">
    <property type="term" value="F:peptidase activity"/>
    <property type="evidence" value="ECO:0007669"/>
    <property type="project" value="UniProtKB-KW"/>
</dbReference>
<protein>
    <recommendedName>
        <fullName evidence="7">ATP-dependent protease ATPase subunit HslU</fullName>
    </recommendedName>
    <alternativeName>
        <fullName evidence="7">Unfoldase HslU</fullName>
    </alternativeName>
</protein>
<dbReference type="OrthoDB" id="9804062at2"/>
<evidence type="ECO:0000256" key="6">
    <source>
        <dbReference type="ARBA" id="ARBA00023186"/>
    </source>
</evidence>
<dbReference type="CDD" id="cd19498">
    <property type="entry name" value="RecA-like_HslU"/>
    <property type="match status" value="1"/>
</dbReference>
<dbReference type="Pfam" id="PF07724">
    <property type="entry name" value="AAA_2"/>
    <property type="match status" value="1"/>
</dbReference>
<dbReference type="NCBIfam" id="NF003544">
    <property type="entry name" value="PRK05201.1"/>
    <property type="match status" value="1"/>
</dbReference>
<comment type="function">
    <text evidence="7">ATPase subunit of a proteasome-like degradation complex; this subunit has chaperone activity. The binding of ATP and its subsequent hydrolysis by HslU are essential for unfolding of protein substrates subsequently hydrolyzed by HslV. HslU recognizes the N-terminal part of its protein substrates and unfolds these before they are guided to HslV for hydrolysis.</text>
</comment>
<dbReference type="FunFam" id="3.40.50.300:FF:000213">
    <property type="entry name" value="ATP-dependent protease ATPase subunit HslU"/>
    <property type="match status" value="1"/>
</dbReference>
<gene>
    <name evidence="7 10" type="primary">hslU</name>
    <name evidence="10" type="ORF">E8L99_05750</name>
</gene>
<feature type="domain" description="Clp ATPase C-terminal" evidence="9">
    <location>
        <begin position="328"/>
        <end position="422"/>
    </location>
</feature>
<dbReference type="InterPro" id="IPR003593">
    <property type="entry name" value="AAA+_ATPase"/>
</dbReference>
<keyword evidence="3 7" id="KW-0963">Cytoplasm</keyword>
<feature type="binding site" evidence="7">
    <location>
        <position position="18"/>
    </location>
    <ligand>
        <name>ATP</name>
        <dbReference type="ChEBI" id="CHEBI:30616"/>
    </ligand>
</feature>
<evidence type="ECO:0000259" key="9">
    <source>
        <dbReference type="SMART" id="SM01086"/>
    </source>
</evidence>
<dbReference type="GO" id="GO:0005524">
    <property type="term" value="F:ATP binding"/>
    <property type="evidence" value="ECO:0007669"/>
    <property type="project" value="UniProtKB-UniRule"/>
</dbReference>
<dbReference type="GO" id="GO:0043335">
    <property type="term" value="P:protein unfolding"/>
    <property type="evidence" value="ECO:0007669"/>
    <property type="project" value="UniProtKB-UniRule"/>
</dbReference>
<keyword evidence="10" id="KW-0645">Protease</keyword>
<dbReference type="FunFam" id="3.40.50.300:FF:000220">
    <property type="entry name" value="ATP-dependent protease ATPase subunit HslU"/>
    <property type="match status" value="1"/>
</dbReference>
<comment type="subunit">
    <text evidence="7">A double ring-shaped homohexamer of HslV is capped on each side by a ring-shaped HslU homohexamer. The assembly of the HslU/HslV complex is dependent on binding of ATP.</text>
</comment>
<dbReference type="InterPro" id="IPR003959">
    <property type="entry name" value="ATPase_AAA_core"/>
</dbReference>
<dbReference type="PANTHER" id="PTHR48102:SF3">
    <property type="entry name" value="ATP-DEPENDENT PROTEASE ATPASE SUBUNIT HSLU"/>
    <property type="match status" value="1"/>
</dbReference>
<keyword evidence="10" id="KW-0378">Hydrolase</keyword>
<dbReference type="SUPFAM" id="SSF52540">
    <property type="entry name" value="P-loop containing nucleoside triphosphate hydrolases"/>
    <property type="match status" value="1"/>
</dbReference>
<accession>A0A4D7QIR1</accession>
<feature type="binding site" evidence="7">
    <location>
        <position position="314"/>
    </location>
    <ligand>
        <name>ATP</name>
        <dbReference type="ChEBI" id="CHEBI:30616"/>
    </ligand>
</feature>
<dbReference type="Gene3D" id="3.40.50.300">
    <property type="entry name" value="P-loop containing nucleotide triphosphate hydrolases"/>
    <property type="match status" value="2"/>
</dbReference>
<dbReference type="Proteomes" id="UP000298588">
    <property type="component" value="Chromosome"/>
</dbReference>
<dbReference type="InterPro" id="IPR019489">
    <property type="entry name" value="Clp_ATPase_C"/>
</dbReference>
<dbReference type="NCBIfam" id="TIGR00390">
    <property type="entry name" value="hslU"/>
    <property type="match status" value="1"/>
</dbReference>
<keyword evidence="6 7" id="KW-0143">Chaperone</keyword>
<evidence type="ECO:0000256" key="5">
    <source>
        <dbReference type="ARBA" id="ARBA00022840"/>
    </source>
</evidence>
<dbReference type="InterPro" id="IPR004491">
    <property type="entry name" value="HslU"/>
</dbReference>
<evidence type="ECO:0000256" key="3">
    <source>
        <dbReference type="ARBA" id="ARBA00022490"/>
    </source>
</evidence>
<keyword evidence="5 7" id="KW-0067">ATP-binding</keyword>
<feature type="binding site" evidence="7">
    <location>
        <begin position="60"/>
        <end position="65"/>
    </location>
    <ligand>
        <name>ATP</name>
        <dbReference type="ChEBI" id="CHEBI:30616"/>
    </ligand>
</feature>
<keyword evidence="4 7" id="KW-0547">Nucleotide-binding</keyword>
<evidence type="ECO:0000313" key="10">
    <source>
        <dbReference type="EMBL" id="QCK85314.1"/>
    </source>
</evidence>
<dbReference type="HAMAP" id="MF_00249">
    <property type="entry name" value="HslU"/>
    <property type="match status" value="1"/>
</dbReference>
<feature type="binding site" evidence="7">
    <location>
        <position position="386"/>
    </location>
    <ligand>
        <name>ATP</name>
        <dbReference type="ChEBI" id="CHEBI:30616"/>
    </ligand>
</feature>
<proteinExistence type="inferred from homology"/>
<evidence type="ECO:0000256" key="1">
    <source>
        <dbReference type="ARBA" id="ARBA00004496"/>
    </source>
</evidence>
<dbReference type="RefSeq" id="WP_137098648.1">
    <property type="nucleotide sequence ID" value="NZ_CP039865.1"/>
</dbReference>
<dbReference type="EMBL" id="CP039865">
    <property type="protein sequence ID" value="QCK85314.1"/>
    <property type="molecule type" value="Genomic_DNA"/>
</dbReference>
<dbReference type="GO" id="GO:0009376">
    <property type="term" value="C:HslUV protease complex"/>
    <property type="evidence" value="ECO:0007669"/>
    <property type="project" value="UniProtKB-UniRule"/>
</dbReference>
<dbReference type="InterPro" id="IPR027417">
    <property type="entry name" value="P-loop_NTPase"/>
</dbReference>
<sequence length="436" mass="47896">MTDFSPREIVSELDRHIIGQNDAKRAVAIALRNRWRRLQLDETLREEVLPKNILMIGPTGVGKTEISRRLARLANAPFLKVEATKFTEVGYVGRDVEQIVRDLLEVAISLVRETKRKDVMAKAHVAAEERVLDALVGKTASPATRESFRKKLRDGEMDDKEIEIEVSAAPQGLPMMDIPGMPGGQVGIANLSDMLGKMMGGRTKSRRTTVKEAYQPLVQEEADKLVDQESLVQEAIRVVENNGIVFIDEIDKICAREGARVGGDVSREGVQRDLLPLIEGTTVSTKHGPVKTDHVLFIASGAFHVAKPSDLLPELQGRLPIRVELAALTREDLRRILTETEASLIRQSIAMMATEGVTLAISDDAIDAIADLAVEVNASVENIGARRLQTIMERVLDDISFSAPDRSGETVTIDGAYVKKTVGDLAKNADLSRFIL</sequence>
<dbReference type="PANTHER" id="PTHR48102">
    <property type="entry name" value="ATP-DEPENDENT CLP PROTEASE ATP-BINDING SUBUNIT CLPX-LIKE, MITOCHONDRIAL-RELATED"/>
    <property type="match status" value="1"/>
</dbReference>